<dbReference type="NCBIfam" id="TIGR03412">
    <property type="entry name" value="iscX_yfhJ"/>
    <property type="match status" value="1"/>
</dbReference>
<dbReference type="Pfam" id="PF04384">
    <property type="entry name" value="Fe-S_assembly"/>
    <property type="match status" value="1"/>
</dbReference>
<dbReference type="Gene3D" id="1.10.10.600">
    <property type="entry name" value="IscX-like"/>
    <property type="match status" value="1"/>
</dbReference>
<dbReference type="PANTHER" id="PTHR37532">
    <property type="entry name" value="PROTEIN ISCX"/>
    <property type="match status" value="1"/>
</dbReference>
<dbReference type="GO" id="GO:0005829">
    <property type="term" value="C:cytosol"/>
    <property type="evidence" value="ECO:0007669"/>
    <property type="project" value="TreeGrafter"/>
</dbReference>
<dbReference type="PIRSF" id="PIRSF039003">
    <property type="entry name" value="IscX"/>
    <property type="match status" value="1"/>
</dbReference>
<name>A0A6P1GAN9_9RICK</name>
<dbReference type="KEGG" id="nef:GP480_02365"/>
<keyword evidence="2" id="KW-1185">Reference proteome</keyword>
<organism evidence="1 2">
    <name type="scientific">Neorickettsia findlayensis</name>
    <dbReference type="NCBI Taxonomy" id="2686014"/>
    <lineage>
        <taxon>Bacteria</taxon>
        <taxon>Pseudomonadati</taxon>
        <taxon>Pseudomonadota</taxon>
        <taxon>Alphaproteobacteria</taxon>
        <taxon>Rickettsiales</taxon>
        <taxon>Anaplasmataceae</taxon>
        <taxon>Neorickettsia</taxon>
    </lineage>
</organism>
<dbReference type="EMBL" id="CP047224">
    <property type="protein sequence ID" value="QHD65283.1"/>
    <property type="molecule type" value="Genomic_DNA"/>
</dbReference>
<reference evidence="1 2" key="2">
    <citation type="journal article" date="2020" name="MBio">
        <title>Isolation and Molecular Analysis of a Novel Neorickettsia Species That Causes Potomac Horse Fever.</title>
        <authorList>
            <person name="Teymournejad O."/>
            <person name="Lin M."/>
            <person name="Bekebrede H."/>
            <person name="Kamr A."/>
            <person name="Toribio R.E."/>
            <person name="Arroyo L.G."/>
            <person name="Baird J.D."/>
            <person name="Rikihisa Y."/>
        </authorList>
    </citation>
    <scope>NUCLEOTIDE SEQUENCE [LARGE SCALE GENOMIC DNA]</scope>
    <source>
        <strain evidence="1 2">Fin17</strain>
    </source>
</reference>
<proteinExistence type="predicted"/>
<sequence length="67" mass="8028">MKWNDFEDIASALELRYPDKDNVNIRFTDLREWILSLEGFEDHPDACNERILESIQAAWISEREDQE</sequence>
<dbReference type="PANTHER" id="PTHR37532:SF1">
    <property type="entry name" value="PROTEIN ISCX"/>
    <property type="match status" value="1"/>
</dbReference>
<dbReference type="RefSeq" id="WP_160095537.1">
    <property type="nucleotide sequence ID" value="NZ_CP047224.1"/>
</dbReference>
<gene>
    <name evidence="1" type="primary">iscX</name>
    <name evidence="1" type="ORF">GP480_02365</name>
</gene>
<dbReference type="Proteomes" id="UP000464912">
    <property type="component" value="Chromosome"/>
</dbReference>
<reference evidence="1 2" key="1">
    <citation type="journal article" date="2020" name="MBio">
        <title>Erratum for Teymournejad et al., 'Isolation and Molecular Analysis of a Novel Neorickettsia Species That Causes Potomac Horse Fever'.</title>
        <authorList>
            <person name="Teymournejad O."/>
            <person name="Lin M."/>
            <person name="Bekebrede H."/>
            <person name="Kamr A."/>
            <person name="Toribio R.E."/>
            <person name="Arroyo L.G."/>
            <person name="Baird J.D."/>
            <person name="Rikihisa Y."/>
        </authorList>
    </citation>
    <scope>NUCLEOTIDE SEQUENCE [LARGE SCALE GENOMIC DNA]</scope>
    <source>
        <strain evidence="1 2">Fin17</strain>
    </source>
</reference>
<evidence type="ECO:0000313" key="2">
    <source>
        <dbReference type="Proteomes" id="UP000464912"/>
    </source>
</evidence>
<dbReference type="InterPro" id="IPR007479">
    <property type="entry name" value="ISC_FeS_clus_asmbl_IscsX"/>
</dbReference>
<dbReference type="GO" id="GO:0008198">
    <property type="term" value="F:ferrous iron binding"/>
    <property type="evidence" value="ECO:0007669"/>
    <property type="project" value="TreeGrafter"/>
</dbReference>
<dbReference type="AlphaFoldDB" id="A0A6P1GAN9"/>
<accession>A0A6P1GAN9</accession>
<dbReference type="InterPro" id="IPR036762">
    <property type="entry name" value="IscX-like_sf"/>
</dbReference>
<dbReference type="SUPFAM" id="SSF140319">
    <property type="entry name" value="IscX-like"/>
    <property type="match status" value="1"/>
</dbReference>
<protein>
    <submittedName>
        <fullName evidence="1">Fe-S cluster assembly protein IscX</fullName>
    </submittedName>
</protein>
<dbReference type="GO" id="GO:0016226">
    <property type="term" value="P:iron-sulfur cluster assembly"/>
    <property type="evidence" value="ECO:0007669"/>
    <property type="project" value="UniProtKB-UniRule"/>
</dbReference>
<evidence type="ECO:0000313" key="1">
    <source>
        <dbReference type="EMBL" id="QHD65283.1"/>
    </source>
</evidence>